<keyword evidence="1" id="KW-1133">Transmembrane helix</keyword>
<sequence>MTEKLIIRNYSKAIFLLPTLVMSIVGWIIQAIIHEPFLIFELIWLIIFVSNLFVVCFDFSSSKFIILIFIVLIFGSFAYFVLFPLIFKPTFFSGDFSLELGFTSHFYILLTGVIFFFMLITIGNSIFNYYSIERNELYHRKGIFNTTERWTLTNLRFKKEIPDIFEFMMFRAGTLSFYPTKTDVIILPTVLNINRKERQLDRILSKIQVDISD</sequence>
<evidence type="ECO:0000256" key="1">
    <source>
        <dbReference type="SAM" id="Phobius"/>
    </source>
</evidence>
<protein>
    <submittedName>
        <fullName evidence="2">Uncharacterized protein</fullName>
    </submittedName>
</protein>
<keyword evidence="1" id="KW-0472">Membrane</keyword>
<accession>A0A0F9JTL5</accession>
<name>A0A0F9JTL5_9ZZZZ</name>
<feature type="transmembrane region" description="Helical" evidence="1">
    <location>
        <begin position="12"/>
        <end position="33"/>
    </location>
</feature>
<evidence type="ECO:0000313" key="2">
    <source>
        <dbReference type="EMBL" id="KKM73174.1"/>
    </source>
</evidence>
<keyword evidence="1" id="KW-0812">Transmembrane</keyword>
<feature type="transmembrane region" description="Helical" evidence="1">
    <location>
        <begin position="39"/>
        <end position="57"/>
    </location>
</feature>
<dbReference type="EMBL" id="LAZR01009346">
    <property type="protein sequence ID" value="KKM73174.1"/>
    <property type="molecule type" value="Genomic_DNA"/>
</dbReference>
<gene>
    <name evidence="2" type="ORF">LCGC14_1413170</name>
</gene>
<feature type="transmembrane region" description="Helical" evidence="1">
    <location>
        <begin position="64"/>
        <end position="86"/>
    </location>
</feature>
<proteinExistence type="predicted"/>
<organism evidence="2">
    <name type="scientific">marine sediment metagenome</name>
    <dbReference type="NCBI Taxonomy" id="412755"/>
    <lineage>
        <taxon>unclassified sequences</taxon>
        <taxon>metagenomes</taxon>
        <taxon>ecological metagenomes</taxon>
    </lineage>
</organism>
<dbReference type="AlphaFoldDB" id="A0A0F9JTL5"/>
<feature type="transmembrane region" description="Helical" evidence="1">
    <location>
        <begin position="106"/>
        <end position="130"/>
    </location>
</feature>
<comment type="caution">
    <text evidence="2">The sequence shown here is derived from an EMBL/GenBank/DDBJ whole genome shotgun (WGS) entry which is preliminary data.</text>
</comment>
<reference evidence="2" key="1">
    <citation type="journal article" date="2015" name="Nature">
        <title>Complex archaea that bridge the gap between prokaryotes and eukaryotes.</title>
        <authorList>
            <person name="Spang A."/>
            <person name="Saw J.H."/>
            <person name="Jorgensen S.L."/>
            <person name="Zaremba-Niedzwiedzka K."/>
            <person name="Martijn J."/>
            <person name="Lind A.E."/>
            <person name="van Eijk R."/>
            <person name="Schleper C."/>
            <person name="Guy L."/>
            <person name="Ettema T.J."/>
        </authorList>
    </citation>
    <scope>NUCLEOTIDE SEQUENCE</scope>
</reference>